<dbReference type="AlphaFoldDB" id="A0AAF0ESD1"/>
<dbReference type="InterPro" id="IPR000560">
    <property type="entry name" value="His_Pase_clade-2"/>
</dbReference>
<organism evidence="4 5">
    <name type="scientific">Malassezia cuniculi</name>
    <dbReference type="NCBI Taxonomy" id="948313"/>
    <lineage>
        <taxon>Eukaryota</taxon>
        <taxon>Fungi</taxon>
        <taxon>Dikarya</taxon>
        <taxon>Basidiomycota</taxon>
        <taxon>Ustilaginomycotina</taxon>
        <taxon>Malasseziomycetes</taxon>
        <taxon>Malasseziales</taxon>
        <taxon>Malasseziaceae</taxon>
        <taxon>Malassezia</taxon>
    </lineage>
</organism>
<dbReference type="Gene3D" id="3.40.50.1240">
    <property type="entry name" value="Phosphoglycerate mutase-like"/>
    <property type="match status" value="1"/>
</dbReference>
<dbReference type="PROSITE" id="PS00616">
    <property type="entry name" value="HIS_ACID_PHOSPHAT_1"/>
    <property type="match status" value="1"/>
</dbReference>
<dbReference type="PANTHER" id="PTHR20963">
    <property type="entry name" value="MULTIPLE INOSITOL POLYPHOSPHATE PHOSPHATASE-RELATED"/>
    <property type="match status" value="1"/>
</dbReference>
<name>A0AAF0ESD1_9BASI</name>
<keyword evidence="1" id="KW-0378">Hydrolase</keyword>
<dbReference type="GO" id="GO:0003993">
    <property type="term" value="F:acid phosphatase activity"/>
    <property type="evidence" value="ECO:0007669"/>
    <property type="project" value="TreeGrafter"/>
</dbReference>
<feature type="region of interest" description="Disordered" evidence="2">
    <location>
        <begin position="1"/>
        <end position="63"/>
    </location>
</feature>
<keyword evidence="3" id="KW-0472">Membrane</keyword>
<sequence>MEHDPESEKLIAHEFTSDEHGRPLKASVPAGEHARGPSDEELAMPPPTYSPPHTDQLENTGRPDWLKHVTSSERTPRQKRFVFFGGLAALMLLAVGAFMFAFGPTDGYSNTEHVFVQDGEVWKDEASVSRFPTYIGHPGTYSTGAPAGYAQEMSPVPSPTRGGAPMATSVPGFGEKYNPFRHMGPLTPYQSGEFGVDNSRHLRTPISDQGVCTLQQVHILHRHGARYPTTGSPTELVAKFIERNQLGGRVVKFTGPLAFMNDYVYRLGKELLVPVGRNQLHQSGVKAAVDYGALVAADAGAGKRMFVRAGSQQRIVDSAIAFMTGFYGNSWSNQTDFEIQLEDPGFNTTLASNFACAAAAKAKSNVSDWVNTYLKDAVTRLKPHVEGRELTPQIVYGMQQLCAYDTAAFGHSDFCALFTEEEWNGFEYSWDINFHGYAGPSSHTGAAQGLGWLNEFISRLTSTPWDARTQTSENSTVNSQPELFPVDRAFYADFAHDTTITAVIAAMRLAEFDKKPELSNKDRAFRSSKVVPFAARMIFEVFTCPGEIPQRLSRRRFNKAPDMSKVNLHEYVRLKINDAVVPLSQLSHCDQRDDGMCLKEQFLASHADRNDQGWWDRCRATA</sequence>
<keyword evidence="5" id="KW-1185">Reference proteome</keyword>
<protein>
    <recommendedName>
        <fullName evidence="6">3-phytase A</fullName>
    </recommendedName>
</protein>
<evidence type="ECO:0000313" key="4">
    <source>
        <dbReference type="EMBL" id="WFD35845.1"/>
    </source>
</evidence>
<gene>
    <name evidence="4" type="ORF">MCUN1_002713</name>
</gene>
<dbReference type="EMBL" id="CP119879">
    <property type="protein sequence ID" value="WFD35845.1"/>
    <property type="molecule type" value="Genomic_DNA"/>
</dbReference>
<accession>A0AAF0ESD1</accession>
<evidence type="ECO:0000256" key="2">
    <source>
        <dbReference type="SAM" id="MobiDB-lite"/>
    </source>
</evidence>
<evidence type="ECO:0008006" key="6">
    <source>
        <dbReference type="Google" id="ProtNLM"/>
    </source>
</evidence>
<evidence type="ECO:0000256" key="1">
    <source>
        <dbReference type="ARBA" id="ARBA00022801"/>
    </source>
</evidence>
<keyword evidence="3" id="KW-1133">Transmembrane helix</keyword>
<evidence type="ECO:0000256" key="3">
    <source>
        <dbReference type="SAM" id="Phobius"/>
    </source>
</evidence>
<feature type="compositionally biased region" description="Basic and acidic residues" evidence="2">
    <location>
        <begin position="1"/>
        <end position="22"/>
    </location>
</feature>
<proteinExistence type="predicted"/>
<dbReference type="Proteomes" id="UP001219933">
    <property type="component" value="Chromosome 3"/>
</dbReference>
<dbReference type="InterPro" id="IPR033379">
    <property type="entry name" value="Acid_Pase_AS"/>
</dbReference>
<dbReference type="Pfam" id="PF00328">
    <property type="entry name" value="His_Phos_2"/>
    <property type="match status" value="1"/>
</dbReference>
<reference evidence="4" key="1">
    <citation type="submission" date="2023-03" db="EMBL/GenBank/DDBJ databases">
        <title>Mating type loci evolution in Malassezia.</title>
        <authorList>
            <person name="Coelho M.A."/>
        </authorList>
    </citation>
    <scope>NUCLEOTIDE SEQUENCE</scope>
    <source>
        <strain evidence="4">CBS 11721</strain>
    </source>
</reference>
<dbReference type="PROSITE" id="PS00778">
    <property type="entry name" value="HIS_ACID_PHOSPHAT_2"/>
    <property type="match status" value="1"/>
</dbReference>
<dbReference type="PANTHER" id="PTHR20963:SF42">
    <property type="entry name" value="PHOSPHOGLYCERATE MUTASE-LIKE PROTEIN"/>
    <property type="match status" value="1"/>
</dbReference>
<feature type="transmembrane region" description="Helical" evidence="3">
    <location>
        <begin position="81"/>
        <end position="102"/>
    </location>
</feature>
<evidence type="ECO:0000313" key="5">
    <source>
        <dbReference type="Proteomes" id="UP001219933"/>
    </source>
</evidence>
<keyword evidence="3" id="KW-0812">Transmembrane</keyword>
<dbReference type="CDD" id="cd07061">
    <property type="entry name" value="HP_HAP_like"/>
    <property type="match status" value="1"/>
</dbReference>
<dbReference type="InterPro" id="IPR029033">
    <property type="entry name" value="His_PPase_superfam"/>
</dbReference>
<dbReference type="SUPFAM" id="SSF53254">
    <property type="entry name" value="Phosphoglycerate mutase-like"/>
    <property type="match status" value="1"/>
</dbReference>